<organism evidence="3 4">
    <name type="scientific">Thomasclavelia ramosa</name>
    <dbReference type="NCBI Taxonomy" id="1547"/>
    <lineage>
        <taxon>Bacteria</taxon>
        <taxon>Bacillati</taxon>
        <taxon>Bacillota</taxon>
        <taxon>Erysipelotrichia</taxon>
        <taxon>Erysipelotrichales</taxon>
        <taxon>Coprobacillaceae</taxon>
        <taxon>Thomasclavelia</taxon>
    </lineage>
</organism>
<dbReference type="GO" id="GO:0006508">
    <property type="term" value="P:proteolysis"/>
    <property type="evidence" value="ECO:0007669"/>
    <property type="project" value="InterPro"/>
</dbReference>
<accession>A0A3E3EH14</accession>
<name>A0A3E3EH14_9FIRM</name>
<evidence type="ECO:0000313" key="4">
    <source>
        <dbReference type="Proteomes" id="UP000261032"/>
    </source>
</evidence>
<dbReference type="InterPro" id="IPR052179">
    <property type="entry name" value="DD-CPase-like"/>
</dbReference>
<dbReference type="PANTHER" id="PTHR34385:SF1">
    <property type="entry name" value="PEPTIDOGLYCAN L-ALANYL-D-GLUTAMATE ENDOPEPTIDASE CWLK"/>
    <property type="match status" value="1"/>
</dbReference>
<dbReference type="InterPro" id="IPR058193">
    <property type="entry name" value="VanY/YodJ_core_dom"/>
</dbReference>
<keyword evidence="1" id="KW-0812">Transmembrane</keyword>
<keyword evidence="1" id="KW-1133">Transmembrane helix</keyword>
<dbReference type="Gene3D" id="3.30.1380.10">
    <property type="match status" value="1"/>
</dbReference>
<reference evidence="3 4" key="1">
    <citation type="submission" date="2018-08" db="EMBL/GenBank/DDBJ databases">
        <title>A genome reference for cultivated species of the human gut microbiota.</title>
        <authorList>
            <person name="Zou Y."/>
            <person name="Xue W."/>
            <person name="Luo G."/>
        </authorList>
    </citation>
    <scope>NUCLEOTIDE SEQUENCE [LARGE SCALE GENOMIC DNA]</scope>
    <source>
        <strain evidence="3 4">OM06-4</strain>
    </source>
</reference>
<evidence type="ECO:0000256" key="1">
    <source>
        <dbReference type="SAM" id="Phobius"/>
    </source>
</evidence>
<dbReference type="EMBL" id="QUSL01000004">
    <property type="protein sequence ID" value="RGD86668.1"/>
    <property type="molecule type" value="Genomic_DNA"/>
</dbReference>
<dbReference type="GO" id="GO:0008233">
    <property type="term" value="F:peptidase activity"/>
    <property type="evidence" value="ECO:0007669"/>
    <property type="project" value="InterPro"/>
</dbReference>
<dbReference type="SUPFAM" id="SSF55166">
    <property type="entry name" value="Hedgehog/DD-peptidase"/>
    <property type="match status" value="1"/>
</dbReference>
<proteinExistence type="predicted"/>
<dbReference type="InterPro" id="IPR003709">
    <property type="entry name" value="VanY-like_core_dom"/>
</dbReference>
<gene>
    <name evidence="3" type="ORF">DXB93_03930</name>
</gene>
<comment type="caution">
    <text evidence="3">The sequence shown here is derived from an EMBL/GenBank/DDBJ whole genome shotgun (WGS) entry which is preliminary data.</text>
</comment>
<evidence type="ECO:0000259" key="2">
    <source>
        <dbReference type="Pfam" id="PF02557"/>
    </source>
</evidence>
<evidence type="ECO:0000313" key="3">
    <source>
        <dbReference type="EMBL" id="RGD86668.1"/>
    </source>
</evidence>
<feature type="domain" description="D-alanyl-D-alanine carboxypeptidase-like core" evidence="2">
    <location>
        <begin position="302"/>
        <end position="370"/>
    </location>
</feature>
<keyword evidence="1" id="KW-0472">Membrane</keyword>
<sequence>MEQGDIMKLKRWHLYLIVTLCFTIAFISINRKYDRFYRVNGINNDNRALIEMYLDDEEQDYLVENAIAVDQFIKYIEFPEFKLQYYEFYNALNRTNKYSNYSDLINVGNQLASKLEVSFASNALSRCNTLIKNDLVNAYINQEGFSFDNIDYYQLLRSLYDEGDYTYIADTNTYLSIMKEFDGLEGKKLYDNVKLLSNNFTKGSLASLFNHDLQPNAKRIYNPSDLALVVNNETYIGGYEPKNQVEIRGIPRVKYSMYLQEDANNSLMEMYRALNDEGYNDMVLTAAYISYDVASLGSSGILPGYNEYQLGTTINLQKREISIADFDQTDIYKWLINHCNEYGFILRYPSDKVDVTNHEYSSTTFRYVGKEIASKLHVQNLALEEYNANEE</sequence>
<feature type="transmembrane region" description="Helical" evidence="1">
    <location>
        <begin position="12"/>
        <end position="29"/>
    </location>
</feature>
<dbReference type="Pfam" id="PF02557">
    <property type="entry name" value="VanY"/>
    <property type="match status" value="1"/>
</dbReference>
<dbReference type="AlphaFoldDB" id="A0A3E3EH14"/>
<dbReference type="InterPro" id="IPR009045">
    <property type="entry name" value="Zn_M74/Hedgehog-like"/>
</dbReference>
<protein>
    <recommendedName>
        <fullName evidence="2">D-alanyl-D-alanine carboxypeptidase-like core domain-containing protein</fullName>
    </recommendedName>
</protein>
<dbReference type="CDD" id="cd14852">
    <property type="entry name" value="LD-carboxypeptidase"/>
    <property type="match status" value="1"/>
</dbReference>
<dbReference type="Proteomes" id="UP000261032">
    <property type="component" value="Unassembled WGS sequence"/>
</dbReference>
<dbReference type="PANTHER" id="PTHR34385">
    <property type="entry name" value="D-ALANYL-D-ALANINE CARBOXYPEPTIDASE"/>
    <property type="match status" value="1"/>
</dbReference>